<dbReference type="AlphaFoldDB" id="A0A4S8J9K9"/>
<feature type="region of interest" description="Disordered" evidence="1">
    <location>
        <begin position="57"/>
        <end position="77"/>
    </location>
</feature>
<gene>
    <name evidence="2" type="ORF">C4D60_Mb03t13170</name>
</gene>
<feature type="region of interest" description="Disordered" evidence="1">
    <location>
        <begin position="14"/>
        <end position="38"/>
    </location>
</feature>
<dbReference type="Proteomes" id="UP000317650">
    <property type="component" value="Chromosome 3"/>
</dbReference>
<reference evidence="2 3" key="1">
    <citation type="journal article" date="2019" name="Nat. Plants">
        <title>Genome sequencing of Musa balbisiana reveals subgenome evolution and function divergence in polyploid bananas.</title>
        <authorList>
            <person name="Yao X."/>
        </authorList>
    </citation>
    <scope>NUCLEOTIDE SEQUENCE [LARGE SCALE GENOMIC DNA]</scope>
    <source>
        <strain evidence="3">cv. DH-PKW</strain>
        <tissue evidence="2">Leaves</tissue>
    </source>
</reference>
<dbReference type="InterPro" id="IPR053115">
    <property type="entry name" value="CDK_inhibitor"/>
</dbReference>
<keyword evidence="3" id="KW-1185">Reference proteome</keyword>
<sequence length="104" mass="11546">MGWELVNRELPSLPPIRTSGIDANAHEEDPSESIGNEEIGCCVTPKSEETVLKPALVCPPAPRKPRPPKRRYDSSPKGYFPVPDDLTLVFTPVSRLVIKKLRVD</sequence>
<evidence type="ECO:0000256" key="1">
    <source>
        <dbReference type="SAM" id="MobiDB-lite"/>
    </source>
</evidence>
<dbReference type="PANTHER" id="PTHR35162">
    <property type="entry name" value="OS08G0516600 PROTEIN"/>
    <property type="match status" value="1"/>
</dbReference>
<proteinExistence type="predicted"/>
<protein>
    <submittedName>
        <fullName evidence="2">Uncharacterized protein</fullName>
    </submittedName>
</protein>
<comment type="caution">
    <text evidence="2">The sequence shown here is derived from an EMBL/GenBank/DDBJ whole genome shotgun (WGS) entry which is preliminary data.</text>
</comment>
<evidence type="ECO:0000313" key="3">
    <source>
        <dbReference type="Proteomes" id="UP000317650"/>
    </source>
</evidence>
<name>A0A4S8J9K9_MUSBA</name>
<accession>A0A4S8J9K9</accession>
<dbReference type="EMBL" id="PYDT01000006">
    <property type="protein sequence ID" value="THU58338.1"/>
    <property type="molecule type" value="Genomic_DNA"/>
</dbReference>
<organism evidence="2 3">
    <name type="scientific">Musa balbisiana</name>
    <name type="common">Banana</name>
    <dbReference type="NCBI Taxonomy" id="52838"/>
    <lineage>
        <taxon>Eukaryota</taxon>
        <taxon>Viridiplantae</taxon>
        <taxon>Streptophyta</taxon>
        <taxon>Embryophyta</taxon>
        <taxon>Tracheophyta</taxon>
        <taxon>Spermatophyta</taxon>
        <taxon>Magnoliopsida</taxon>
        <taxon>Liliopsida</taxon>
        <taxon>Zingiberales</taxon>
        <taxon>Musaceae</taxon>
        <taxon>Musa</taxon>
    </lineage>
</organism>
<dbReference type="PANTHER" id="PTHR35162:SF2">
    <property type="entry name" value="OS08G0516600 PROTEIN"/>
    <property type="match status" value="1"/>
</dbReference>
<evidence type="ECO:0000313" key="2">
    <source>
        <dbReference type="EMBL" id="THU58338.1"/>
    </source>
</evidence>